<dbReference type="EMBL" id="JAOTPO010000004">
    <property type="protein sequence ID" value="MDE5413408.1"/>
    <property type="molecule type" value="Genomic_DNA"/>
</dbReference>
<evidence type="ECO:0000313" key="3">
    <source>
        <dbReference type="Proteomes" id="UP001148125"/>
    </source>
</evidence>
<dbReference type="Pfam" id="PF06695">
    <property type="entry name" value="Sm_multidrug_ex"/>
    <property type="match status" value="1"/>
</dbReference>
<keyword evidence="1" id="KW-0472">Membrane</keyword>
<protein>
    <submittedName>
        <fullName evidence="2">Small multi-drug export protein</fullName>
    </submittedName>
</protein>
<feature type="transmembrane region" description="Helical" evidence="1">
    <location>
        <begin position="36"/>
        <end position="58"/>
    </location>
</feature>
<evidence type="ECO:0000313" key="2">
    <source>
        <dbReference type="EMBL" id="MDE5413408.1"/>
    </source>
</evidence>
<accession>A0ABT5VD80</accession>
<dbReference type="InterPro" id="IPR009577">
    <property type="entry name" value="Sm_multidrug_ex"/>
</dbReference>
<keyword evidence="3" id="KW-1185">Reference proteome</keyword>
<keyword evidence="1" id="KW-1133">Transmembrane helix</keyword>
<comment type="caution">
    <text evidence="2">The sequence shown here is derived from an EMBL/GenBank/DDBJ whole genome shotgun (WGS) entry which is preliminary data.</text>
</comment>
<feature type="transmembrane region" description="Helical" evidence="1">
    <location>
        <begin position="7"/>
        <end position="30"/>
    </location>
</feature>
<sequence>MNETIGYVMAFILAATPFFEMVAVIPLGVISGLDTIPVTIVAFVGNLITVIIVILMMTQIKAWLQRRREAKGKEGSTKRENRAKQIWQRYGLFGLALIGPILIGSHLAVIMAMSFGGTKKKMTVYMTSSLLLWAIVTAVGTHLGVEFFMFDRN</sequence>
<feature type="transmembrane region" description="Helical" evidence="1">
    <location>
        <begin position="130"/>
        <end position="150"/>
    </location>
</feature>
<dbReference type="RefSeq" id="WP_275118025.1">
    <property type="nucleotide sequence ID" value="NZ_JAOTPO010000004.1"/>
</dbReference>
<feature type="transmembrane region" description="Helical" evidence="1">
    <location>
        <begin position="90"/>
        <end position="110"/>
    </location>
</feature>
<organism evidence="2 3">
    <name type="scientific">Alkalihalobacterium chitinilyticum</name>
    <dbReference type="NCBI Taxonomy" id="2980103"/>
    <lineage>
        <taxon>Bacteria</taxon>
        <taxon>Bacillati</taxon>
        <taxon>Bacillota</taxon>
        <taxon>Bacilli</taxon>
        <taxon>Bacillales</taxon>
        <taxon>Bacillaceae</taxon>
        <taxon>Alkalihalobacterium</taxon>
    </lineage>
</organism>
<gene>
    <name evidence="2" type="ORF">N7Z68_08410</name>
</gene>
<name>A0ABT5VD80_9BACI</name>
<keyword evidence="1" id="KW-0812">Transmembrane</keyword>
<proteinExistence type="predicted"/>
<reference evidence="2" key="1">
    <citation type="submission" date="2024-05" db="EMBL/GenBank/DDBJ databases">
        <title>Alkalihalobacillus sp. strain MEB203 novel alkaliphilic bacterium from Lonar Lake, India.</title>
        <authorList>
            <person name="Joshi A."/>
            <person name="Thite S."/>
            <person name="Mengade P."/>
        </authorList>
    </citation>
    <scope>NUCLEOTIDE SEQUENCE</scope>
    <source>
        <strain evidence="2">MEB 203</strain>
    </source>
</reference>
<evidence type="ECO:0000256" key="1">
    <source>
        <dbReference type="SAM" id="Phobius"/>
    </source>
</evidence>
<dbReference type="Proteomes" id="UP001148125">
    <property type="component" value="Unassembled WGS sequence"/>
</dbReference>